<evidence type="ECO:0000256" key="2">
    <source>
        <dbReference type="ARBA" id="ARBA00008276"/>
    </source>
</evidence>
<dbReference type="InterPro" id="IPR004101">
    <property type="entry name" value="Mur_ligase_C"/>
</dbReference>
<dbReference type="PIRSF" id="PIRSF001563">
    <property type="entry name" value="Folylpolyglu_synth"/>
    <property type="match status" value="1"/>
</dbReference>
<dbReference type="GO" id="GO:0046872">
    <property type="term" value="F:metal ion binding"/>
    <property type="evidence" value="ECO:0007669"/>
    <property type="project" value="UniProtKB-KW"/>
</dbReference>
<evidence type="ECO:0000256" key="5">
    <source>
        <dbReference type="ARBA" id="ARBA00022723"/>
    </source>
</evidence>
<accession>A0A3B0U9N2</accession>
<evidence type="ECO:0000256" key="4">
    <source>
        <dbReference type="ARBA" id="ARBA00022598"/>
    </source>
</evidence>
<evidence type="ECO:0000256" key="8">
    <source>
        <dbReference type="ARBA" id="ARBA00022842"/>
    </source>
</evidence>
<evidence type="ECO:0000256" key="1">
    <source>
        <dbReference type="ARBA" id="ARBA00001946"/>
    </source>
</evidence>
<evidence type="ECO:0000256" key="6">
    <source>
        <dbReference type="ARBA" id="ARBA00022741"/>
    </source>
</evidence>
<keyword evidence="7" id="KW-0067">ATP-binding</keyword>
<dbReference type="GO" id="GO:0004326">
    <property type="term" value="F:tetrahydrofolylpolyglutamate synthase activity"/>
    <property type="evidence" value="ECO:0007669"/>
    <property type="project" value="UniProtKB-EC"/>
</dbReference>
<dbReference type="SUPFAM" id="SSF53623">
    <property type="entry name" value="MurD-like peptide ligases, catalytic domain"/>
    <property type="match status" value="1"/>
</dbReference>
<keyword evidence="6" id="KW-0547">Nucleotide-binding</keyword>
<feature type="domain" description="Mur ligase C-terminal" evidence="10">
    <location>
        <begin position="330"/>
        <end position="447"/>
    </location>
</feature>
<name>A0A3B0U9N2_9ZZZZ</name>
<dbReference type="Gene3D" id="3.40.1190.10">
    <property type="entry name" value="Mur-like, catalytic domain"/>
    <property type="match status" value="1"/>
</dbReference>
<dbReference type="EC" id="6.3.2.17" evidence="3"/>
<dbReference type="Pfam" id="PF08245">
    <property type="entry name" value="Mur_ligase_M"/>
    <property type="match status" value="1"/>
</dbReference>
<dbReference type="EMBL" id="UOET01000154">
    <property type="protein sequence ID" value="VAW27741.1"/>
    <property type="molecule type" value="Genomic_DNA"/>
</dbReference>
<dbReference type="InterPro" id="IPR036615">
    <property type="entry name" value="Mur_ligase_C_dom_sf"/>
</dbReference>
<dbReference type="GO" id="GO:0005524">
    <property type="term" value="F:ATP binding"/>
    <property type="evidence" value="ECO:0007669"/>
    <property type="project" value="UniProtKB-KW"/>
</dbReference>
<evidence type="ECO:0000259" key="10">
    <source>
        <dbReference type="Pfam" id="PF02875"/>
    </source>
</evidence>
<dbReference type="InterPro" id="IPR018109">
    <property type="entry name" value="Folylpolyglutamate_synth_CS"/>
</dbReference>
<dbReference type="InterPro" id="IPR013221">
    <property type="entry name" value="Mur_ligase_cen"/>
</dbReference>
<evidence type="ECO:0000256" key="9">
    <source>
        <dbReference type="ARBA" id="ARBA00047493"/>
    </source>
</evidence>
<dbReference type="Pfam" id="PF02875">
    <property type="entry name" value="Mur_ligase_C"/>
    <property type="match status" value="1"/>
</dbReference>
<dbReference type="InterPro" id="IPR036565">
    <property type="entry name" value="Mur-like_cat_sf"/>
</dbReference>
<keyword evidence="5" id="KW-0479">Metal-binding</keyword>
<dbReference type="PANTHER" id="PTHR11136:SF0">
    <property type="entry name" value="DIHYDROFOLATE SYNTHETASE-RELATED"/>
    <property type="match status" value="1"/>
</dbReference>
<gene>
    <name evidence="12" type="ORF">MNBD_BACTEROID07-1401</name>
</gene>
<dbReference type="AlphaFoldDB" id="A0A3B0U9N2"/>
<sequence>MFSGFRSEIFYRLSQGQEQNLYICRMNYEETIRWLFSQLPMYQREGQAAYKADLSNTKALLAKLGQPQENFSAIHVAGTNGKGSVAHIIASVLQQAGYKTGLYTSPHLRDFRERIRVNGEMIPREKVAEFIGNYHDDFEKISPSFFEMTVGMAYQYFAEEKVDFAVLETGMGGRLDSTNISNPVLSIITHIDYDHTQFLGDTLEKIAAEKAGIIKKGIPVVIGRRQKETSPVFEKAAKDKNTHLIFAEDHFELRKIQTGDTLEKHYDIWFENELYLENVNSPLLGNYQMENIATALQSIVELNQAGKIRVGKETIREGLENTIANTHLLGRWQILNTNPLTIADTGHNHDGLMAIRKQLSETDYEHLHFVLGMVSDKDHEKVLSLLPQNATYYFCKADIPRGLDAGVLKEKAFKAGLNGSSYPSVMHAYNSAVNNAGPHDLVFVGGSTFVVAEVV</sequence>
<dbReference type="SUPFAM" id="SSF53244">
    <property type="entry name" value="MurD-like peptide ligases, peptide-binding domain"/>
    <property type="match status" value="1"/>
</dbReference>
<evidence type="ECO:0000256" key="3">
    <source>
        <dbReference type="ARBA" id="ARBA00013025"/>
    </source>
</evidence>
<evidence type="ECO:0000313" key="12">
    <source>
        <dbReference type="EMBL" id="VAW27741.1"/>
    </source>
</evidence>
<reference evidence="12" key="1">
    <citation type="submission" date="2018-06" db="EMBL/GenBank/DDBJ databases">
        <authorList>
            <person name="Zhirakovskaya E."/>
        </authorList>
    </citation>
    <scope>NUCLEOTIDE SEQUENCE</scope>
</reference>
<dbReference type="Gene3D" id="3.90.190.20">
    <property type="entry name" value="Mur ligase, C-terminal domain"/>
    <property type="match status" value="1"/>
</dbReference>
<dbReference type="FunFam" id="3.40.1190.10:FF:000011">
    <property type="entry name" value="Folylpolyglutamate synthase/dihydrofolate synthase"/>
    <property type="match status" value="1"/>
</dbReference>
<evidence type="ECO:0000259" key="11">
    <source>
        <dbReference type="Pfam" id="PF08245"/>
    </source>
</evidence>
<dbReference type="PROSITE" id="PS01011">
    <property type="entry name" value="FOLYLPOLYGLU_SYNT_1"/>
    <property type="match status" value="1"/>
</dbReference>
<keyword evidence="4 12" id="KW-0436">Ligase</keyword>
<comment type="cofactor">
    <cofactor evidence="1">
        <name>Mg(2+)</name>
        <dbReference type="ChEBI" id="CHEBI:18420"/>
    </cofactor>
</comment>
<dbReference type="GO" id="GO:0008841">
    <property type="term" value="F:dihydrofolate synthase activity"/>
    <property type="evidence" value="ECO:0007669"/>
    <property type="project" value="TreeGrafter"/>
</dbReference>
<dbReference type="PANTHER" id="PTHR11136">
    <property type="entry name" value="FOLYLPOLYGLUTAMATE SYNTHASE-RELATED"/>
    <property type="match status" value="1"/>
</dbReference>
<proteinExistence type="inferred from homology"/>
<feature type="domain" description="Mur ligase central" evidence="11">
    <location>
        <begin position="76"/>
        <end position="296"/>
    </location>
</feature>
<comment type="similarity">
    <text evidence="2">Belongs to the folylpolyglutamate synthase family.</text>
</comment>
<evidence type="ECO:0000256" key="7">
    <source>
        <dbReference type="ARBA" id="ARBA00022840"/>
    </source>
</evidence>
<dbReference type="InterPro" id="IPR001645">
    <property type="entry name" value="Folylpolyglutamate_synth"/>
</dbReference>
<dbReference type="GO" id="GO:0005737">
    <property type="term" value="C:cytoplasm"/>
    <property type="evidence" value="ECO:0007669"/>
    <property type="project" value="TreeGrafter"/>
</dbReference>
<protein>
    <recommendedName>
        <fullName evidence="3">tetrahydrofolate synthase</fullName>
        <ecNumber evidence="3">6.3.2.17</ecNumber>
    </recommendedName>
</protein>
<comment type="catalytic activity">
    <reaction evidence="9">
        <text>(6S)-5,6,7,8-tetrahydrofolyl-(gamma-L-Glu)(n) + L-glutamate + ATP = (6S)-5,6,7,8-tetrahydrofolyl-(gamma-L-Glu)(n+1) + ADP + phosphate + H(+)</text>
        <dbReference type="Rhea" id="RHEA:10580"/>
        <dbReference type="Rhea" id="RHEA-COMP:14738"/>
        <dbReference type="Rhea" id="RHEA-COMP:14740"/>
        <dbReference type="ChEBI" id="CHEBI:15378"/>
        <dbReference type="ChEBI" id="CHEBI:29985"/>
        <dbReference type="ChEBI" id="CHEBI:30616"/>
        <dbReference type="ChEBI" id="CHEBI:43474"/>
        <dbReference type="ChEBI" id="CHEBI:141005"/>
        <dbReference type="ChEBI" id="CHEBI:456216"/>
        <dbReference type="EC" id="6.3.2.17"/>
    </reaction>
</comment>
<dbReference type="NCBIfam" id="TIGR01499">
    <property type="entry name" value="folC"/>
    <property type="match status" value="1"/>
</dbReference>
<organism evidence="12">
    <name type="scientific">hydrothermal vent metagenome</name>
    <dbReference type="NCBI Taxonomy" id="652676"/>
    <lineage>
        <taxon>unclassified sequences</taxon>
        <taxon>metagenomes</taxon>
        <taxon>ecological metagenomes</taxon>
    </lineage>
</organism>
<keyword evidence="8" id="KW-0460">Magnesium</keyword>